<dbReference type="GO" id="GO:0006166">
    <property type="term" value="P:purine ribonucleoside salvage"/>
    <property type="evidence" value="ECO:0007669"/>
    <property type="project" value="UniProtKB-KW"/>
</dbReference>
<name>A0A1D1YIF6_9ARAE</name>
<comment type="similarity">
    <text evidence="3 11">Belongs to the carbohydrate kinase PfkB family.</text>
</comment>
<keyword evidence="11" id="KW-0460">Magnesium</keyword>
<proteinExistence type="inferred from homology"/>
<evidence type="ECO:0000313" key="13">
    <source>
        <dbReference type="EMBL" id="JAT54415.1"/>
    </source>
</evidence>
<dbReference type="PANTHER" id="PTHR45769">
    <property type="entry name" value="ADENOSINE KINASE"/>
    <property type="match status" value="1"/>
</dbReference>
<accession>A0A1D1YIF6</accession>
<evidence type="ECO:0000256" key="4">
    <source>
        <dbReference type="ARBA" id="ARBA00012119"/>
    </source>
</evidence>
<dbReference type="GO" id="GO:0044209">
    <property type="term" value="P:AMP salvage"/>
    <property type="evidence" value="ECO:0007669"/>
    <property type="project" value="UniProtKB-UniRule"/>
</dbReference>
<dbReference type="InterPro" id="IPR011611">
    <property type="entry name" value="PfkB_dom"/>
</dbReference>
<dbReference type="PANTHER" id="PTHR45769:SF3">
    <property type="entry name" value="ADENOSINE KINASE"/>
    <property type="match status" value="1"/>
</dbReference>
<evidence type="ECO:0000256" key="5">
    <source>
        <dbReference type="ARBA" id="ARBA00022679"/>
    </source>
</evidence>
<comment type="function">
    <text evidence="11">ATP dependent phosphorylation of adenosine and other related nucleoside analogs to monophosphate derivatives.</text>
</comment>
<keyword evidence="6 11" id="KW-0660">Purine salvage</keyword>
<evidence type="ECO:0000256" key="3">
    <source>
        <dbReference type="ARBA" id="ARBA00010688"/>
    </source>
</evidence>
<evidence type="ECO:0000256" key="2">
    <source>
        <dbReference type="ARBA" id="ARBA00004801"/>
    </source>
</evidence>
<dbReference type="InterPro" id="IPR001805">
    <property type="entry name" value="Adenokinase"/>
</dbReference>
<dbReference type="PRINTS" id="PR00989">
    <property type="entry name" value="ADENOKINASE"/>
</dbReference>
<evidence type="ECO:0000256" key="9">
    <source>
        <dbReference type="ARBA" id="ARBA00022840"/>
    </source>
</evidence>
<feature type="active site" description="Proton acceptor" evidence="10">
    <location>
        <position position="303"/>
    </location>
</feature>
<evidence type="ECO:0000256" key="1">
    <source>
        <dbReference type="ARBA" id="ARBA00001946"/>
    </source>
</evidence>
<dbReference type="AlphaFoldDB" id="A0A1D1YIF6"/>
<dbReference type="UniPathway" id="UPA00588">
    <property type="reaction ID" value="UER00659"/>
</dbReference>
<reference evidence="13" key="1">
    <citation type="submission" date="2015-07" db="EMBL/GenBank/DDBJ databases">
        <title>Transcriptome Assembly of Anthurium amnicola.</title>
        <authorList>
            <person name="Suzuki J."/>
        </authorList>
    </citation>
    <scope>NUCLEOTIDE SEQUENCE</scope>
</reference>
<protein>
    <recommendedName>
        <fullName evidence="4 11">Adenosine kinase</fullName>
        <shortName evidence="11">AK</shortName>
        <ecNumber evidence="4 11">2.7.1.20</ecNumber>
    </recommendedName>
    <alternativeName>
        <fullName evidence="11">Adenosine 5'-phosphotransferase</fullName>
    </alternativeName>
</protein>
<gene>
    <name evidence="13" type="primary">ado1</name>
    <name evidence="13" type="ORF">g.21325</name>
</gene>
<keyword evidence="5 11" id="KW-0808">Transferase</keyword>
<dbReference type="GO" id="GO:0004001">
    <property type="term" value="F:adenosine kinase activity"/>
    <property type="evidence" value="ECO:0007669"/>
    <property type="project" value="UniProtKB-UniRule"/>
</dbReference>
<comment type="catalytic activity">
    <reaction evidence="11">
        <text>adenosine + ATP = AMP + ADP + H(+)</text>
        <dbReference type="Rhea" id="RHEA:20824"/>
        <dbReference type="ChEBI" id="CHEBI:15378"/>
        <dbReference type="ChEBI" id="CHEBI:16335"/>
        <dbReference type="ChEBI" id="CHEBI:30616"/>
        <dbReference type="ChEBI" id="CHEBI:456215"/>
        <dbReference type="ChEBI" id="CHEBI:456216"/>
        <dbReference type="EC" id="2.7.1.20"/>
    </reaction>
</comment>
<evidence type="ECO:0000256" key="6">
    <source>
        <dbReference type="ARBA" id="ARBA00022726"/>
    </source>
</evidence>
<evidence type="ECO:0000259" key="12">
    <source>
        <dbReference type="Pfam" id="PF00294"/>
    </source>
</evidence>
<comment type="cofactor">
    <cofactor evidence="1 11">
        <name>Mg(2+)</name>
        <dbReference type="ChEBI" id="CHEBI:18420"/>
    </cofactor>
</comment>
<organism evidence="13">
    <name type="scientific">Anthurium amnicola</name>
    <dbReference type="NCBI Taxonomy" id="1678845"/>
    <lineage>
        <taxon>Eukaryota</taxon>
        <taxon>Viridiplantae</taxon>
        <taxon>Streptophyta</taxon>
        <taxon>Embryophyta</taxon>
        <taxon>Tracheophyta</taxon>
        <taxon>Spermatophyta</taxon>
        <taxon>Magnoliopsida</taxon>
        <taxon>Liliopsida</taxon>
        <taxon>Araceae</taxon>
        <taxon>Pothoideae</taxon>
        <taxon>Potheae</taxon>
        <taxon>Anthurium</taxon>
    </lineage>
</organism>
<dbReference type="InterPro" id="IPR002173">
    <property type="entry name" value="Carboh/pur_kinase_PfkB_CS"/>
</dbReference>
<dbReference type="EC" id="2.7.1.20" evidence="4 11"/>
<dbReference type="GO" id="GO:0005634">
    <property type="term" value="C:nucleus"/>
    <property type="evidence" value="ECO:0007669"/>
    <property type="project" value="TreeGrafter"/>
</dbReference>
<evidence type="ECO:0000256" key="11">
    <source>
        <dbReference type="RuleBase" id="RU368116"/>
    </source>
</evidence>
<dbReference type="FunFam" id="3.40.1190.20:FF:000014">
    <property type="entry name" value="ADO1p Adenosine kinase"/>
    <property type="match status" value="1"/>
</dbReference>
<dbReference type="Gene3D" id="3.30.1110.10">
    <property type="match status" value="1"/>
</dbReference>
<sequence>FNKDIYQNMGEYKLFCMGNPLLDIQVNGDESLLNKYGLEANASILAEEKHKPLFEELVQDYTPAYVAGGAAQNAARGAQYLLPPQSTVYVGCVGNDQFAVKLRQAAEKDGLRVEYMVVNDVPTGTCAAIITGQNRSLVANLSAAEKYHVSDIKTPEKWKWVVNADYFYIGGFFLTVSVESILEVAKYAAEHNKPFTLNISAAFLCQFFKDQLDSVLPYCDILFGNETEAEAYATNHNWDTKDIKQIALHISKLPKVNSKRERIVVITQGENATLVAYSNGTVNEYPVTLIDKKDIVDTNGAGDAFVGGFLSQYVQDKTIDESVAAAHWLARKSIQLVGPAYPEEKLTYPPL</sequence>
<dbReference type="SUPFAM" id="SSF53613">
    <property type="entry name" value="Ribokinase-like"/>
    <property type="match status" value="1"/>
</dbReference>
<evidence type="ECO:0000256" key="10">
    <source>
        <dbReference type="PIRSR" id="PIRSR601805-1"/>
    </source>
</evidence>
<dbReference type="GO" id="GO:0005524">
    <property type="term" value="F:ATP binding"/>
    <property type="evidence" value="ECO:0007669"/>
    <property type="project" value="UniProtKB-UniRule"/>
</dbReference>
<dbReference type="Pfam" id="PF00294">
    <property type="entry name" value="PfkB"/>
    <property type="match status" value="1"/>
</dbReference>
<feature type="non-terminal residue" evidence="13">
    <location>
        <position position="1"/>
    </location>
</feature>
<keyword evidence="8 11" id="KW-0418">Kinase</keyword>
<dbReference type="InterPro" id="IPR029056">
    <property type="entry name" value="Ribokinase-like"/>
</dbReference>
<feature type="domain" description="Carbohydrate kinase PfkB" evidence="12">
    <location>
        <begin position="36"/>
        <end position="344"/>
    </location>
</feature>
<dbReference type="CDD" id="cd01168">
    <property type="entry name" value="adenosine_kinase"/>
    <property type="match status" value="1"/>
</dbReference>
<dbReference type="EMBL" id="GDJX01013521">
    <property type="protein sequence ID" value="JAT54415.1"/>
    <property type="molecule type" value="Transcribed_RNA"/>
</dbReference>
<comment type="pathway">
    <text evidence="2 11">Purine metabolism; AMP biosynthesis via salvage pathway; AMP from adenosine: step 1/1.</text>
</comment>
<evidence type="ECO:0000256" key="7">
    <source>
        <dbReference type="ARBA" id="ARBA00022741"/>
    </source>
</evidence>
<keyword evidence="7 11" id="KW-0547">Nucleotide-binding</keyword>
<evidence type="ECO:0000256" key="8">
    <source>
        <dbReference type="ARBA" id="ARBA00022777"/>
    </source>
</evidence>
<dbReference type="Gene3D" id="3.40.1190.20">
    <property type="match status" value="1"/>
</dbReference>
<keyword evidence="9 11" id="KW-0067">ATP-binding</keyword>
<dbReference type="GO" id="GO:0005829">
    <property type="term" value="C:cytosol"/>
    <property type="evidence" value="ECO:0007669"/>
    <property type="project" value="TreeGrafter"/>
</dbReference>
<dbReference type="GO" id="GO:0006144">
    <property type="term" value="P:purine nucleobase metabolic process"/>
    <property type="evidence" value="ECO:0007669"/>
    <property type="project" value="TreeGrafter"/>
</dbReference>
<dbReference type="PROSITE" id="PS00584">
    <property type="entry name" value="PFKB_KINASES_2"/>
    <property type="match status" value="1"/>
</dbReference>